<keyword evidence="1" id="KW-0479">Metal-binding</keyword>
<dbReference type="InterPro" id="IPR036705">
    <property type="entry name" value="Ribosyl_crysJ1_sf"/>
</dbReference>
<keyword evidence="1" id="KW-0460">Magnesium</keyword>
<proteinExistence type="predicted"/>
<dbReference type="EMBL" id="JAMZMM010000004">
    <property type="protein sequence ID" value="MCP2727002.1"/>
    <property type="molecule type" value="Genomic_DNA"/>
</dbReference>
<dbReference type="RefSeq" id="WP_254009820.1">
    <property type="nucleotide sequence ID" value="NZ_JAMZMM010000004.1"/>
</dbReference>
<accession>A0AAE3GN89</accession>
<dbReference type="InterPro" id="IPR005502">
    <property type="entry name" value="Ribosyl_crysJ1"/>
</dbReference>
<sequence length="326" mass="36419">MNNHLKDKIRGIIFGAAIGDALGFGTEWISKQQVTQEYPNRLQDYNQITRYNNSKGMEGWFPGDWTDDTDQMLCILDSLLEKQEIDIRDIAAKIHHWAITDGMGMGRTVYTVVHTPGFVENPYEVAEKVWSDSGKQWAANGAVMRTSVLGIWQYHDLEEVKDNAEKVSRITHPDSRCLGSCVAVCLTISSILQGETDIEQLIAKITKIVQPYHPEFQEYFDKAAVSLESLDLDEGLNPGETNSVGYTLKTLGAGFWALQHGQSYQDGILPIIHEGGDADTNAAVAGALLGAKFGYSNIPHRWIEGLVYRQELDAKIERLMAIMLRN</sequence>
<keyword evidence="3" id="KW-1185">Reference proteome</keyword>
<feature type="binding site" evidence="1">
    <location>
        <position position="66"/>
    </location>
    <ligand>
        <name>Mg(2+)</name>
        <dbReference type="ChEBI" id="CHEBI:18420"/>
        <label>1</label>
    </ligand>
</feature>
<dbReference type="GO" id="GO:0046872">
    <property type="term" value="F:metal ion binding"/>
    <property type="evidence" value="ECO:0007669"/>
    <property type="project" value="UniProtKB-KW"/>
</dbReference>
<organism evidence="2 3">
    <name type="scientific">Limnofasciculus baicalensis BBK-W-15</name>
    <dbReference type="NCBI Taxonomy" id="2699891"/>
    <lineage>
        <taxon>Bacteria</taxon>
        <taxon>Bacillati</taxon>
        <taxon>Cyanobacteriota</taxon>
        <taxon>Cyanophyceae</taxon>
        <taxon>Coleofasciculales</taxon>
        <taxon>Coleofasciculaceae</taxon>
        <taxon>Limnofasciculus</taxon>
        <taxon>Limnofasciculus baicalensis</taxon>
    </lineage>
</organism>
<evidence type="ECO:0000313" key="2">
    <source>
        <dbReference type="EMBL" id="MCP2727002.1"/>
    </source>
</evidence>
<feature type="binding site" evidence="1">
    <location>
        <position position="277"/>
    </location>
    <ligand>
        <name>Mg(2+)</name>
        <dbReference type="ChEBI" id="CHEBI:18420"/>
        <label>1</label>
    </ligand>
</feature>
<gene>
    <name evidence="2" type="ORF">NJ959_00740</name>
</gene>
<comment type="cofactor">
    <cofactor evidence="1">
        <name>Mg(2+)</name>
        <dbReference type="ChEBI" id="CHEBI:18420"/>
    </cofactor>
    <text evidence="1">Binds 2 magnesium ions per subunit.</text>
</comment>
<feature type="binding site" evidence="1">
    <location>
        <position position="67"/>
    </location>
    <ligand>
        <name>Mg(2+)</name>
        <dbReference type="ChEBI" id="CHEBI:18420"/>
        <label>1</label>
    </ligand>
</feature>
<feature type="binding site" evidence="1">
    <location>
        <position position="68"/>
    </location>
    <ligand>
        <name>Mg(2+)</name>
        <dbReference type="ChEBI" id="CHEBI:18420"/>
        <label>1</label>
    </ligand>
</feature>
<feature type="binding site" evidence="1">
    <location>
        <position position="280"/>
    </location>
    <ligand>
        <name>Mg(2+)</name>
        <dbReference type="ChEBI" id="CHEBI:18420"/>
        <label>1</label>
    </ligand>
</feature>
<dbReference type="InterPro" id="IPR050792">
    <property type="entry name" value="ADP-ribosylglycohydrolase"/>
</dbReference>
<dbReference type="Pfam" id="PF03747">
    <property type="entry name" value="ADP_ribosyl_GH"/>
    <property type="match status" value="1"/>
</dbReference>
<protein>
    <submittedName>
        <fullName evidence="2">ADP-ribosylglycohydrolase family protein</fullName>
    </submittedName>
</protein>
<dbReference type="PANTHER" id="PTHR16222">
    <property type="entry name" value="ADP-RIBOSYLGLYCOHYDROLASE"/>
    <property type="match status" value="1"/>
</dbReference>
<evidence type="ECO:0000313" key="3">
    <source>
        <dbReference type="Proteomes" id="UP001204953"/>
    </source>
</evidence>
<dbReference type="Gene3D" id="1.10.4080.10">
    <property type="entry name" value="ADP-ribosylation/Crystallin J1"/>
    <property type="match status" value="1"/>
</dbReference>
<evidence type="ECO:0000256" key="1">
    <source>
        <dbReference type="PIRSR" id="PIRSR605502-1"/>
    </source>
</evidence>
<dbReference type="PANTHER" id="PTHR16222:SF28">
    <property type="entry name" value="ADP-RIBOSYLGLYCOHYDROLASE"/>
    <property type="match status" value="1"/>
</dbReference>
<dbReference type="AlphaFoldDB" id="A0AAE3GN89"/>
<comment type="caution">
    <text evidence="2">The sequence shown here is derived from an EMBL/GenBank/DDBJ whole genome shotgun (WGS) entry which is preliminary data.</text>
</comment>
<feature type="binding site" evidence="1">
    <location>
        <position position="279"/>
    </location>
    <ligand>
        <name>Mg(2+)</name>
        <dbReference type="ChEBI" id="CHEBI:18420"/>
        <label>1</label>
    </ligand>
</feature>
<dbReference type="Proteomes" id="UP001204953">
    <property type="component" value="Unassembled WGS sequence"/>
</dbReference>
<reference evidence="2" key="1">
    <citation type="submission" date="2022-06" db="EMBL/GenBank/DDBJ databases">
        <title>New cyanobacteria of genus Symplocastrum in benthos of Lake Baikal.</title>
        <authorList>
            <person name="Sorokovikova E."/>
            <person name="Tikhonova I."/>
            <person name="Krasnopeev A."/>
            <person name="Evseev P."/>
            <person name="Gladkikh A."/>
            <person name="Belykh O."/>
        </authorList>
    </citation>
    <scope>NUCLEOTIDE SEQUENCE</scope>
    <source>
        <strain evidence="2">BBK-W-15</strain>
    </source>
</reference>
<dbReference type="SUPFAM" id="SSF101478">
    <property type="entry name" value="ADP-ribosylglycohydrolase"/>
    <property type="match status" value="1"/>
</dbReference>
<name>A0AAE3GN89_9CYAN</name>